<evidence type="ECO:0000313" key="2">
    <source>
        <dbReference type="Proteomes" id="UP001060215"/>
    </source>
</evidence>
<dbReference type="EMBL" id="CM045758">
    <property type="protein sequence ID" value="KAI8029541.1"/>
    <property type="molecule type" value="Genomic_DNA"/>
</dbReference>
<reference evidence="1 2" key="1">
    <citation type="journal article" date="2022" name="Plant J.">
        <title>Chromosome-level genome of Camellia lanceoleosa provides a valuable resource for understanding genome evolution and self-incompatibility.</title>
        <authorList>
            <person name="Gong W."/>
            <person name="Xiao S."/>
            <person name="Wang L."/>
            <person name="Liao Z."/>
            <person name="Chang Y."/>
            <person name="Mo W."/>
            <person name="Hu G."/>
            <person name="Li W."/>
            <person name="Zhao G."/>
            <person name="Zhu H."/>
            <person name="Hu X."/>
            <person name="Ji K."/>
            <person name="Xiang X."/>
            <person name="Song Q."/>
            <person name="Yuan D."/>
            <person name="Jin S."/>
            <person name="Zhang L."/>
        </authorList>
    </citation>
    <scope>NUCLEOTIDE SEQUENCE [LARGE SCALE GENOMIC DNA]</scope>
    <source>
        <strain evidence="1">SQ_2022a</strain>
    </source>
</reference>
<protein>
    <submittedName>
        <fullName evidence="1">Uncharacterized protein</fullName>
    </submittedName>
</protein>
<name>A0ACC0J003_9ERIC</name>
<keyword evidence="2" id="KW-1185">Reference proteome</keyword>
<sequence>MDLTAETSETYANLELEQLVETELSKQTYHHKPPSITQADIADSNTRTELSRPTGLELIHLTDLPVQTPFQRRAEESRGKQRKAIPGCRRENQRDAVVAAARKTVLQTLLLPLQERQNDDWVRKRVCVSKSERKEEGYLDAAIASAREIE</sequence>
<comment type="caution">
    <text evidence="1">The sequence shown here is derived from an EMBL/GenBank/DDBJ whole genome shotgun (WGS) entry which is preliminary data.</text>
</comment>
<organism evidence="1 2">
    <name type="scientific">Camellia lanceoleosa</name>
    <dbReference type="NCBI Taxonomy" id="1840588"/>
    <lineage>
        <taxon>Eukaryota</taxon>
        <taxon>Viridiplantae</taxon>
        <taxon>Streptophyta</taxon>
        <taxon>Embryophyta</taxon>
        <taxon>Tracheophyta</taxon>
        <taxon>Spermatophyta</taxon>
        <taxon>Magnoliopsida</taxon>
        <taxon>eudicotyledons</taxon>
        <taxon>Gunneridae</taxon>
        <taxon>Pentapetalae</taxon>
        <taxon>asterids</taxon>
        <taxon>Ericales</taxon>
        <taxon>Theaceae</taxon>
        <taxon>Camellia</taxon>
    </lineage>
</organism>
<accession>A0ACC0J003</accession>
<dbReference type="Proteomes" id="UP001060215">
    <property type="component" value="Chromosome 1"/>
</dbReference>
<evidence type="ECO:0000313" key="1">
    <source>
        <dbReference type="EMBL" id="KAI8029541.1"/>
    </source>
</evidence>
<gene>
    <name evidence="1" type="ORF">LOK49_LG01G04222</name>
</gene>
<proteinExistence type="predicted"/>